<evidence type="ECO:0000313" key="3">
    <source>
        <dbReference type="Proteomes" id="UP000215005"/>
    </source>
</evidence>
<proteinExistence type="predicted"/>
<dbReference type="KEGG" id="ngv:CDO52_05935"/>
<dbReference type="Proteomes" id="UP000215005">
    <property type="component" value="Chromosome"/>
</dbReference>
<feature type="transmembrane region" description="Helical" evidence="1">
    <location>
        <begin position="68"/>
        <end position="87"/>
    </location>
</feature>
<gene>
    <name evidence="2" type="ORF">CDO52_05935</name>
</gene>
<name>A0A223S2N9_9ACTN</name>
<dbReference type="EMBL" id="CP022753">
    <property type="protein sequence ID" value="ASU82391.1"/>
    <property type="molecule type" value="Genomic_DNA"/>
</dbReference>
<protein>
    <recommendedName>
        <fullName evidence="4">Integral membrane protein</fullName>
    </recommendedName>
</protein>
<reference evidence="2 3" key="1">
    <citation type="submission" date="2017-08" db="EMBL/GenBank/DDBJ databases">
        <title>The complete genome sequence of Nocardiopsis gilva YIM 90087.</title>
        <authorList>
            <person name="Yin M."/>
            <person name="Tang S."/>
        </authorList>
    </citation>
    <scope>NUCLEOTIDE SEQUENCE [LARGE SCALE GENOMIC DNA]</scope>
    <source>
        <strain evidence="2 3">YIM 90087</strain>
    </source>
</reference>
<dbReference type="OrthoDB" id="3828660at2"/>
<dbReference type="AlphaFoldDB" id="A0A223S2N9"/>
<keyword evidence="3" id="KW-1185">Reference proteome</keyword>
<keyword evidence="1" id="KW-0812">Transmembrane</keyword>
<feature type="transmembrane region" description="Helical" evidence="1">
    <location>
        <begin position="93"/>
        <end position="112"/>
    </location>
</feature>
<feature type="transmembrane region" description="Helical" evidence="1">
    <location>
        <begin position="32"/>
        <end position="56"/>
    </location>
</feature>
<evidence type="ECO:0008006" key="4">
    <source>
        <dbReference type="Google" id="ProtNLM"/>
    </source>
</evidence>
<keyword evidence="1" id="KW-1133">Transmembrane helix</keyword>
<accession>A0A223S2N9</accession>
<sequence>MIGGLTTTIEIASLAMAVWALISTFRNRSMDTWHLIGIGLLWLLLLGQGVVSVVMMAGGERPAEMVTFIAYLATVVLIPPACALWGLMERTRWGPAVIAFACLILPVMMVRLEQIWDPSLV</sequence>
<organism evidence="2 3">
    <name type="scientific">Nocardiopsis gilva YIM 90087</name>
    <dbReference type="NCBI Taxonomy" id="1235441"/>
    <lineage>
        <taxon>Bacteria</taxon>
        <taxon>Bacillati</taxon>
        <taxon>Actinomycetota</taxon>
        <taxon>Actinomycetes</taxon>
        <taxon>Streptosporangiales</taxon>
        <taxon>Nocardiopsidaceae</taxon>
        <taxon>Nocardiopsis</taxon>
    </lineage>
</organism>
<evidence type="ECO:0000313" key="2">
    <source>
        <dbReference type="EMBL" id="ASU82391.1"/>
    </source>
</evidence>
<feature type="transmembrane region" description="Helical" evidence="1">
    <location>
        <begin position="7"/>
        <end position="26"/>
    </location>
</feature>
<keyword evidence="1" id="KW-0472">Membrane</keyword>
<dbReference type="RefSeq" id="WP_017621382.1">
    <property type="nucleotide sequence ID" value="NZ_ANBG01000418.1"/>
</dbReference>
<evidence type="ECO:0000256" key="1">
    <source>
        <dbReference type="SAM" id="Phobius"/>
    </source>
</evidence>